<reference evidence="3" key="1">
    <citation type="submission" date="2023-10" db="EMBL/GenBank/DDBJ databases">
        <title>Genome assembly of Pristionchus species.</title>
        <authorList>
            <person name="Yoshida K."/>
            <person name="Sommer R.J."/>
        </authorList>
    </citation>
    <scope>NUCLEOTIDE SEQUENCE</scope>
    <source>
        <strain evidence="3">RS5133</strain>
    </source>
</reference>
<keyword evidence="4" id="KW-1185">Reference proteome</keyword>
<dbReference type="Proteomes" id="UP001432322">
    <property type="component" value="Unassembled WGS sequence"/>
</dbReference>
<feature type="compositionally biased region" description="Polar residues" evidence="2">
    <location>
        <begin position="312"/>
        <end position="328"/>
    </location>
</feature>
<evidence type="ECO:0000256" key="2">
    <source>
        <dbReference type="SAM" id="MobiDB-lite"/>
    </source>
</evidence>
<proteinExistence type="predicted"/>
<dbReference type="AlphaFoldDB" id="A0AAV5V868"/>
<feature type="compositionally biased region" description="Pro residues" evidence="2">
    <location>
        <begin position="273"/>
        <end position="298"/>
    </location>
</feature>
<dbReference type="EMBL" id="BTSY01000002">
    <property type="protein sequence ID" value="GMT15393.1"/>
    <property type="molecule type" value="Genomic_DNA"/>
</dbReference>
<feature type="region of interest" description="Disordered" evidence="2">
    <location>
        <begin position="15"/>
        <end position="40"/>
    </location>
</feature>
<evidence type="ECO:0000313" key="4">
    <source>
        <dbReference type="Proteomes" id="UP001432322"/>
    </source>
</evidence>
<accession>A0AAV5V868</accession>
<feature type="coiled-coil region" evidence="1">
    <location>
        <begin position="138"/>
        <end position="228"/>
    </location>
</feature>
<evidence type="ECO:0000313" key="3">
    <source>
        <dbReference type="EMBL" id="GMT15393.1"/>
    </source>
</evidence>
<sequence>KQRLKSRSCRVFLSSNMITIPPPPPPNHDESTSSSSSTTLDISCEGCDRLRREVDNLTSVMKRANESAVKNLLKLNGEKDSLMMQIAKQGNTILDYMVVLNLHQEELKKLKEKTARSDGDKGGYYVSERSRLRDAQTVKTAKEQATKALQKVEAMKQEQSATLERMNTLTKEKADLMMQLSLVTEKLKILSVDYSRIESAEKEKEKKLQELNIRVERLQSRNEVLSEQIDWYRKGADTWQDKVGGLIRAAGGGGQVVPPPSPSPQSMHSLHPSPSPSPHPIPHPLPQSLPHPLPPPSALPNHGYYDNGWKPLTSQSNNMFLPSGNSYKNLPMPPGFHHRPQ</sequence>
<feature type="region of interest" description="Disordered" evidence="2">
    <location>
        <begin position="251"/>
        <end position="341"/>
    </location>
</feature>
<protein>
    <submittedName>
        <fullName evidence="3">Uncharacterized protein</fullName>
    </submittedName>
</protein>
<organism evidence="3 4">
    <name type="scientific">Pristionchus fissidentatus</name>
    <dbReference type="NCBI Taxonomy" id="1538716"/>
    <lineage>
        <taxon>Eukaryota</taxon>
        <taxon>Metazoa</taxon>
        <taxon>Ecdysozoa</taxon>
        <taxon>Nematoda</taxon>
        <taxon>Chromadorea</taxon>
        <taxon>Rhabditida</taxon>
        <taxon>Rhabditina</taxon>
        <taxon>Diplogasteromorpha</taxon>
        <taxon>Diplogasteroidea</taxon>
        <taxon>Neodiplogasteridae</taxon>
        <taxon>Pristionchus</taxon>
    </lineage>
</organism>
<evidence type="ECO:0000256" key="1">
    <source>
        <dbReference type="SAM" id="Coils"/>
    </source>
</evidence>
<comment type="caution">
    <text evidence="3">The sequence shown here is derived from an EMBL/GenBank/DDBJ whole genome shotgun (WGS) entry which is preliminary data.</text>
</comment>
<feature type="non-terminal residue" evidence="3">
    <location>
        <position position="1"/>
    </location>
</feature>
<gene>
    <name evidence="3" type="ORF">PFISCL1PPCAC_6690</name>
</gene>
<keyword evidence="1" id="KW-0175">Coiled coil</keyword>
<name>A0AAV5V868_9BILA</name>